<organism evidence="1 2">
    <name type="scientific">Thanatephorus cucumeris (strain AG1-IB / isolate 7/3/14)</name>
    <name type="common">Lettuce bottom rot fungus</name>
    <name type="synonym">Rhizoctonia solani</name>
    <dbReference type="NCBI Taxonomy" id="1108050"/>
    <lineage>
        <taxon>Eukaryota</taxon>
        <taxon>Fungi</taxon>
        <taxon>Dikarya</taxon>
        <taxon>Basidiomycota</taxon>
        <taxon>Agaricomycotina</taxon>
        <taxon>Agaricomycetes</taxon>
        <taxon>Cantharellales</taxon>
        <taxon>Ceratobasidiaceae</taxon>
        <taxon>Rhizoctonia</taxon>
        <taxon>Rhizoctonia solani AG-1</taxon>
    </lineage>
</organism>
<evidence type="ECO:0000313" key="2">
    <source>
        <dbReference type="Proteomes" id="UP000012065"/>
    </source>
</evidence>
<evidence type="ECO:0000313" key="1">
    <source>
        <dbReference type="EMBL" id="CCO32873.1"/>
    </source>
</evidence>
<dbReference type="CDD" id="cd00161">
    <property type="entry name" value="beta-trefoil_Ricin-like"/>
    <property type="match status" value="1"/>
</dbReference>
<dbReference type="Proteomes" id="UP000012065">
    <property type="component" value="Unassembled WGS sequence"/>
</dbReference>
<dbReference type="AlphaFoldDB" id="M5BYZ9"/>
<name>M5BYZ9_THACB</name>
<protein>
    <recommendedName>
        <fullName evidence="3">Ricin B lectin domain-containing protein</fullName>
    </recommendedName>
</protein>
<gene>
    <name evidence="1" type="ORF">BN14_06936</name>
</gene>
<reference evidence="1 2" key="1">
    <citation type="journal article" date="2013" name="J. Biotechnol.">
        <title>Establishment and interpretation of the genome sequence of the phytopathogenic fungus Rhizoctonia solani AG1-IB isolate 7/3/14.</title>
        <authorList>
            <person name="Wibberg D.W."/>
            <person name="Jelonek L.J."/>
            <person name="Rupp O.R."/>
            <person name="Hennig M.H."/>
            <person name="Eikmeyer F.E."/>
            <person name="Goesmann A.G."/>
            <person name="Hartmann A.H."/>
            <person name="Borriss R.B."/>
            <person name="Grosch R.G."/>
            <person name="Puehler A.P."/>
            <person name="Schlueter A.S."/>
        </authorList>
    </citation>
    <scope>NUCLEOTIDE SEQUENCE [LARGE SCALE GENOMIC DNA]</scope>
    <source>
        <strain evidence="2">AG1-IB / isolate 7/3/14</strain>
    </source>
</reference>
<dbReference type="EMBL" id="CAOJ01010606">
    <property type="protein sequence ID" value="CCO32873.1"/>
    <property type="molecule type" value="Genomic_DNA"/>
</dbReference>
<evidence type="ECO:0008006" key="3">
    <source>
        <dbReference type="Google" id="ProtNLM"/>
    </source>
</evidence>
<comment type="caution">
    <text evidence="1">The sequence shown here is derived from an EMBL/GenBank/DDBJ whole genome shotgun (WGS) entry which is preliminary data.</text>
</comment>
<proteinExistence type="predicted"/>
<accession>M5BYZ9</accession>
<dbReference type="HOGENOM" id="CLU_1769368_0_0_1"/>
<sequence>MMIDDTFVFACDESNGPVQLTIYIPEASKDTPLPLQCVPIHTKLGAHIQVKPLDGDKYHLAPLGCPNRVIAVSQSAGVKMLSLASPEDTLAFYTEWNIQQKGSDTYELNAASGPRDECWTSMGNGLPVGLKDSEGLPSQQWRLLKT</sequence>